<reference evidence="1 2" key="1">
    <citation type="submission" date="2020-08" db="EMBL/GenBank/DDBJ databases">
        <title>Genomic Encyclopedia of Type Strains, Phase IV (KMG-IV): sequencing the most valuable type-strain genomes for metagenomic binning, comparative biology and taxonomic classification.</title>
        <authorList>
            <person name="Goeker M."/>
        </authorList>
    </citation>
    <scope>NUCLEOTIDE SEQUENCE [LARGE SCALE GENOMIC DNA]</scope>
    <source>
        <strain evidence="1 2">DSM 17498</strain>
    </source>
</reference>
<dbReference type="EMBL" id="JACHIJ010000004">
    <property type="protein sequence ID" value="MBB5053052.1"/>
    <property type="molecule type" value="Genomic_DNA"/>
</dbReference>
<dbReference type="AlphaFoldDB" id="A0A840N2B7"/>
<name>A0A840N2B7_9BRAD</name>
<protein>
    <submittedName>
        <fullName evidence="1">Uncharacterized protein</fullName>
    </submittedName>
</protein>
<organism evidence="1 2">
    <name type="scientific">Afipia massiliensis</name>
    <dbReference type="NCBI Taxonomy" id="211460"/>
    <lineage>
        <taxon>Bacteria</taxon>
        <taxon>Pseudomonadati</taxon>
        <taxon>Pseudomonadota</taxon>
        <taxon>Alphaproteobacteria</taxon>
        <taxon>Hyphomicrobiales</taxon>
        <taxon>Nitrobacteraceae</taxon>
        <taxon>Afipia</taxon>
    </lineage>
</organism>
<accession>A0A840N2B7</accession>
<sequence length="93" mass="9996">MGTALSAGTLTRSPLRVYQTPLSWLRGKCKGVLPLANNFFPLLQATPQIVADNDDHAWHLAERIFIKPAISVGADDQAAEQEAISRISLAVAA</sequence>
<evidence type="ECO:0000313" key="2">
    <source>
        <dbReference type="Proteomes" id="UP000521227"/>
    </source>
</evidence>
<comment type="caution">
    <text evidence="1">The sequence shown here is derived from an EMBL/GenBank/DDBJ whole genome shotgun (WGS) entry which is preliminary data.</text>
</comment>
<dbReference type="Proteomes" id="UP000521227">
    <property type="component" value="Unassembled WGS sequence"/>
</dbReference>
<proteinExistence type="predicted"/>
<dbReference type="RefSeq" id="WP_184086352.1">
    <property type="nucleotide sequence ID" value="NZ_JACHIJ010000004.1"/>
</dbReference>
<gene>
    <name evidence="1" type="ORF">HNQ36_003043</name>
</gene>
<evidence type="ECO:0000313" key="1">
    <source>
        <dbReference type="EMBL" id="MBB5053052.1"/>
    </source>
</evidence>